<dbReference type="Gene3D" id="3.40.50.1820">
    <property type="entry name" value="alpha/beta hydrolase"/>
    <property type="match status" value="1"/>
</dbReference>
<keyword evidence="3" id="KW-0719">Serine esterase</keyword>
<gene>
    <name evidence="9" type="ORF">SLS63_008862</name>
</gene>
<name>A0ABR1P1D4_DIAER</name>
<dbReference type="Proteomes" id="UP001430848">
    <property type="component" value="Unassembled WGS sequence"/>
</dbReference>
<evidence type="ECO:0000256" key="3">
    <source>
        <dbReference type="ARBA" id="ARBA00022487"/>
    </source>
</evidence>
<evidence type="ECO:0000313" key="9">
    <source>
        <dbReference type="EMBL" id="KAK7723450.1"/>
    </source>
</evidence>
<keyword evidence="4 8" id="KW-0732">Signal</keyword>
<accession>A0ABR1P1D4</accession>
<evidence type="ECO:0000256" key="5">
    <source>
        <dbReference type="ARBA" id="ARBA00022801"/>
    </source>
</evidence>
<dbReference type="EMBL" id="JAKNSF020000060">
    <property type="protein sequence ID" value="KAK7723450.1"/>
    <property type="molecule type" value="Genomic_DNA"/>
</dbReference>
<dbReference type="PANTHER" id="PTHR48250:SF2">
    <property type="entry name" value="CUTINASE"/>
    <property type="match status" value="1"/>
</dbReference>
<keyword evidence="10" id="KW-1185">Reference proteome</keyword>
<dbReference type="PANTHER" id="PTHR48250">
    <property type="entry name" value="CUTINASE 2-RELATED"/>
    <property type="match status" value="1"/>
</dbReference>
<reference evidence="9 10" key="1">
    <citation type="submission" date="2024-02" db="EMBL/GenBank/DDBJ databases">
        <title>De novo assembly and annotation of 12 fungi associated with fruit tree decline syndrome in Ontario, Canada.</title>
        <authorList>
            <person name="Sulman M."/>
            <person name="Ellouze W."/>
            <person name="Ilyukhin E."/>
        </authorList>
    </citation>
    <scope>NUCLEOTIDE SEQUENCE [LARGE SCALE GENOMIC DNA]</scope>
    <source>
        <strain evidence="9 10">M169</strain>
    </source>
</reference>
<comment type="catalytic activity">
    <reaction evidence="7">
        <text>cutin + H2O = cutin monomers.</text>
        <dbReference type="EC" id="3.1.1.74"/>
    </reaction>
</comment>
<evidence type="ECO:0000256" key="1">
    <source>
        <dbReference type="ARBA" id="ARBA00007534"/>
    </source>
</evidence>
<dbReference type="InterPro" id="IPR000675">
    <property type="entry name" value="Cutinase/axe"/>
</dbReference>
<evidence type="ECO:0000313" key="10">
    <source>
        <dbReference type="Proteomes" id="UP001430848"/>
    </source>
</evidence>
<feature type="chain" id="PRO_5045987259" description="cutinase" evidence="8">
    <location>
        <begin position="20"/>
        <end position="116"/>
    </location>
</feature>
<keyword evidence="6" id="KW-1015">Disulfide bond</keyword>
<comment type="caution">
    <text evidence="9">The sequence shown here is derived from an EMBL/GenBank/DDBJ whole genome shotgun (WGS) entry which is preliminary data.</text>
</comment>
<dbReference type="Pfam" id="PF01083">
    <property type="entry name" value="Cutinase"/>
    <property type="match status" value="1"/>
</dbReference>
<dbReference type="EC" id="3.1.1.74" evidence="2"/>
<organism evidence="9 10">
    <name type="scientific">Diaporthe eres</name>
    <name type="common">Phomopsis oblonga</name>
    <dbReference type="NCBI Taxonomy" id="83184"/>
    <lineage>
        <taxon>Eukaryota</taxon>
        <taxon>Fungi</taxon>
        <taxon>Dikarya</taxon>
        <taxon>Ascomycota</taxon>
        <taxon>Pezizomycotina</taxon>
        <taxon>Sordariomycetes</taxon>
        <taxon>Sordariomycetidae</taxon>
        <taxon>Diaporthales</taxon>
        <taxon>Diaporthaceae</taxon>
        <taxon>Diaporthe</taxon>
        <taxon>Diaporthe eres species complex</taxon>
    </lineage>
</organism>
<proteinExistence type="inferred from homology"/>
<keyword evidence="5" id="KW-0378">Hydrolase</keyword>
<evidence type="ECO:0000256" key="8">
    <source>
        <dbReference type="SAM" id="SignalP"/>
    </source>
</evidence>
<evidence type="ECO:0000256" key="2">
    <source>
        <dbReference type="ARBA" id="ARBA00013095"/>
    </source>
</evidence>
<sequence>MVSLKSLLMTSVVATTTLSLPLSIPSAISNLLSGASGGDFTGDTQNGLSGACKPMTIIFARGSGETGNVGTATGPPFFQAVAKRVGAANLAVQGVEYGAAFLSVLSGGDAAGSAKM</sequence>
<evidence type="ECO:0000256" key="7">
    <source>
        <dbReference type="ARBA" id="ARBA00034045"/>
    </source>
</evidence>
<protein>
    <recommendedName>
        <fullName evidence="2">cutinase</fullName>
        <ecNumber evidence="2">3.1.1.74</ecNumber>
    </recommendedName>
</protein>
<dbReference type="InterPro" id="IPR011150">
    <property type="entry name" value="Cutinase_monf"/>
</dbReference>
<evidence type="ECO:0000256" key="4">
    <source>
        <dbReference type="ARBA" id="ARBA00022729"/>
    </source>
</evidence>
<dbReference type="InterPro" id="IPR029058">
    <property type="entry name" value="AB_hydrolase_fold"/>
</dbReference>
<feature type="signal peptide" evidence="8">
    <location>
        <begin position="1"/>
        <end position="19"/>
    </location>
</feature>
<dbReference type="SUPFAM" id="SSF53474">
    <property type="entry name" value="alpha/beta-Hydrolases"/>
    <property type="match status" value="1"/>
</dbReference>
<comment type="similarity">
    <text evidence="1">Belongs to the cutinase family.</text>
</comment>
<evidence type="ECO:0000256" key="6">
    <source>
        <dbReference type="ARBA" id="ARBA00023157"/>
    </source>
</evidence>